<keyword evidence="1" id="KW-1133">Transmembrane helix</keyword>
<organism evidence="2 3">
    <name type="scientific">Natronolimnohabitans innermongolicus JCM 12255</name>
    <dbReference type="NCBI Taxonomy" id="1227499"/>
    <lineage>
        <taxon>Archaea</taxon>
        <taxon>Methanobacteriati</taxon>
        <taxon>Methanobacteriota</taxon>
        <taxon>Stenosarchaea group</taxon>
        <taxon>Halobacteria</taxon>
        <taxon>Halobacteriales</taxon>
        <taxon>Natrialbaceae</taxon>
        <taxon>Natronolimnohabitans</taxon>
    </lineage>
</organism>
<dbReference type="InterPro" id="IPR055941">
    <property type="entry name" value="DUF7519"/>
</dbReference>
<feature type="transmembrane region" description="Helical" evidence="1">
    <location>
        <begin position="170"/>
        <end position="189"/>
    </location>
</feature>
<evidence type="ECO:0000313" key="2">
    <source>
        <dbReference type="EMBL" id="ELY53255.1"/>
    </source>
</evidence>
<evidence type="ECO:0000313" key="3">
    <source>
        <dbReference type="Proteomes" id="UP000011602"/>
    </source>
</evidence>
<accession>L9WUX2</accession>
<gene>
    <name evidence="2" type="ORF">C493_14533</name>
</gene>
<dbReference type="OrthoDB" id="206493at2157"/>
<feature type="transmembrane region" description="Helical" evidence="1">
    <location>
        <begin position="266"/>
        <end position="289"/>
    </location>
</feature>
<dbReference type="EMBL" id="AOHZ01000068">
    <property type="protein sequence ID" value="ELY53255.1"/>
    <property type="molecule type" value="Genomic_DNA"/>
</dbReference>
<feature type="transmembrane region" description="Helical" evidence="1">
    <location>
        <begin position="323"/>
        <end position="342"/>
    </location>
</feature>
<feature type="transmembrane region" description="Helical" evidence="1">
    <location>
        <begin position="79"/>
        <end position="97"/>
    </location>
</feature>
<feature type="transmembrane region" description="Helical" evidence="1">
    <location>
        <begin position="441"/>
        <end position="461"/>
    </location>
</feature>
<keyword evidence="3" id="KW-1185">Reference proteome</keyword>
<dbReference type="RefSeq" id="WP_007260176.1">
    <property type="nucleotide sequence ID" value="NZ_AOHZ01000068.1"/>
</dbReference>
<protein>
    <submittedName>
        <fullName evidence="2">Uncharacterized protein</fullName>
    </submittedName>
</protein>
<feature type="transmembrane region" description="Helical" evidence="1">
    <location>
        <begin position="537"/>
        <end position="556"/>
    </location>
</feature>
<feature type="transmembrane region" description="Helical" evidence="1">
    <location>
        <begin position="56"/>
        <end position="73"/>
    </location>
</feature>
<feature type="transmembrane region" description="Helical" evidence="1">
    <location>
        <begin position="354"/>
        <end position="376"/>
    </location>
</feature>
<name>L9WUX2_9EURY</name>
<dbReference type="PATRIC" id="fig|1227499.3.peg.2978"/>
<feature type="transmembrane region" description="Helical" evidence="1">
    <location>
        <begin position="467"/>
        <end position="484"/>
    </location>
</feature>
<dbReference type="Pfam" id="PF24363">
    <property type="entry name" value="DUF7519"/>
    <property type="match status" value="1"/>
</dbReference>
<comment type="caution">
    <text evidence="2">The sequence shown here is derived from an EMBL/GenBank/DDBJ whole genome shotgun (WGS) entry which is preliminary data.</text>
</comment>
<feature type="transmembrane region" description="Helical" evidence="1">
    <location>
        <begin position="220"/>
        <end position="245"/>
    </location>
</feature>
<feature type="transmembrane region" description="Helical" evidence="1">
    <location>
        <begin position="505"/>
        <end position="525"/>
    </location>
</feature>
<dbReference type="AlphaFoldDB" id="L9WUX2"/>
<dbReference type="Proteomes" id="UP000011602">
    <property type="component" value="Unassembled WGS sequence"/>
</dbReference>
<evidence type="ECO:0000256" key="1">
    <source>
        <dbReference type="SAM" id="Phobius"/>
    </source>
</evidence>
<feature type="transmembrane region" description="Helical" evidence="1">
    <location>
        <begin position="136"/>
        <end position="158"/>
    </location>
</feature>
<keyword evidence="1" id="KW-0812">Transmembrane</keyword>
<feature type="transmembrane region" description="Helical" evidence="1">
    <location>
        <begin position="109"/>
        <end position="130"/>
    </location>
</feature>
<reference evidence="2 3" key="1">
    <citation type="journal article" date="2014" name="PLoS Genet.">
        <title>Phylogenetically driven sequencing of extremely halophilic archaea reveals strategies for static and dynamic osmo-response.</title>
        <authorList>
            <person name="Becker E.A."/>
            <person name="Seitzer P.M."/>
            <person name="Tritt A."/>
            <person name="Larsen D."/>
            <person name="Krusor M."/>
            <person name="Yao A.I."/>
            <person name="Wu D."/>
            <person name="Madern D."/>
            <person name="Eisen J.A."/>
            <person name="Darling A.E."/>
            <person name="Facciotti M.T."/>
        </authorList>
    </citation>
    <scope>NUCLEOTIDE SEQUENCE [LARGE SCALE GENOMIC DNA]</scope>
    <source>
        <strain evidence="2 3">JCM 12255</strain>
    </source>
</reference>
<dbReference type="eggNOG" id="ENOG502N5GV">
    <property type="taxonomic scope" value="Archaea"/>
</dbReference>
<sequence length="558" mass="55964">MSSDSAAGSVGDSAFGSRSESDRSWRAVALETAKETLGVLERACWRALARPTASDVAMVVATLSIGVVVGSQLVGTELAALAIVAGLGAATGARLLASDRPIVRGFGGAVAVPVAILVASPLLVAGALVLTSSEVGLFAGLSVWALVVAALAAGLVSWDRLGDGGVRRGATGTTLAAVGVVGVLVLRLVPESGVREHAGTAATDLLGAAGTVVVAADGSWAVLTFAGLLFATAVATRLTLGYLPLERLVPPDGRRTFVDAVARTRWSCSMVTRIALAGGLAAVAAAPALESVDSVPITPAELRGTVPAPAGDALATLVTAPGLRVALVVLFGTLVSLAALEWCRRALGRSVARILARLLAPIAGGALVALVLARALSETALEADLAGLLEGTAPPSVVDLIGAFPPFALAAVLLVAVLGVLSALFWTVTILRVVRILPPRAIGAALAAGSIFLLAVGLAVVGQVETAVVTAAGSFVLWDIGEYADGVRRELGREAATLRAELVHVGGSLLTGAFVAGSVVALYRWITADVPVTDPAYAAIAVGSGLLALVLVTWALRG</sequence>
<keyword evidence="1" id="KW-0472">Membrane</keyword>
<feature type="transmembrane region" description="Helical" evidence="1">
    <location>
        <begin position="407"/>
        <end position="434"/>
    </location>
</feature>
<dbReference type="STRING" id="1227499.C493_14533"/>
<proteinExistence type="predicted"/>